<comment type="caution">
    <text evidence="1">The sequence shown here is derived from an EMBL/GenBank/DDBJ whole genome shotgun (WGS) entry which is preliminary data.</text>
</comment>
<keyword evidence="2" id="KW-1185">Reference proteome</keyword>
<protein>
    <recommendedName>
        <fullName evidence="3">Encoded protein</fullName>
    </recommendedName>
</protein>
<evidence type="ECO:0000313" key="1">
    <source>
        <dbReference type="EMBL" id="KAF5835011.1"/>
    </source>
</evidence>
<sequence>MNVRLLRCPYDSLCMNLKVSRLNSCTRVPGYAQRSLARAWQACSVVLPPIAVLQGCHACLHPACMHA</sequence>
<name>A0ABQ7GK61_DUNSA</name>
<dbReference type="Proteomes" id="UP000815325">
    <property type="component" value="Unassembled WGS sequence"/>
</dbReference>
<evidence type="ECO:0008006" key="3">
    <source>
        <dbReference type="Google" id="ProtNLM"/>
    </source>
</evidence>
<dbReference type="EMBL" id="MU069726">
    <property type="protein sequence ID" value="KAF5835011.1"/>
    <property type="molecule type" value="Genomic_DNA"/>
</dbReference>
<proteinExistence type="predicted"/>
<gene>
    <name evidence="1" type="ORF">DUNSADRAFT_8014</name>
</gene>
<accession>A0ABQ7GK61</accession>
<evidence type="ECO:0000313" key="2">
    <source>
        <dbReference type="Proteomes" id="UP000815325"/>
    </source>
</evidence>
<organism evidence="1 2">
    <name type="scientific">Dunaliella salina</name>
    <name type="common">Green alga</name>
    <name type="synonym">Protococcus salinus</name>
    <dbReference type="NCBI Taxonomy" id="3046"/>
    <lineage>
        <taxon>Eukaryota</taxon>
        <taxon>Viridiplantae</taxon>
        <taxon>Chlorophyta</taxon>
        <taxon>core chlorophytes</taxon>
        <taxon>Chlorophyceae</taxon>
        <taxon>CS clade</taxon>
        <taxon>Chlamydomonadales</taxon>
        <taxon>Dunaliellaceae</taxon>
        <taxon>Dunaliella</taxon>
    </lineage>
</organism>
<reference evidence="1" key="1">
    <citation type="submission" date="2017-08" db="EMBL/GenBank/DDBJ databases">
        <authorList>
            <person name="Polle J.E."/>
            <person name="Barry K."/>
            <person name="Cushman J."/>
            <person name="Schmutz J."/>
            <person name="Tran D."/>
            <person name="Hathwaick L.T."/>
            <person name="Yim W.C."/>
            <person name="Jenkins J."/>
            <person name="Mckie-Krisberg Z.M."/>
            <person name="Prochnik S."/>
            <person name="Lindquist E."/>
            <person name="Dockter R.B."/>
            <person name="Adam C."/>
            <person name="Molina H."/>
            <person name="Bunkerborg J."/>
            <person name="Jin E."/>
            <person name="Buchheim M."/>
            <person name="Magnuson J."/>
        </authorList>
    </citation>
    <scope>NUCLEOTIDE SEQUENCE</scope>
    <source>
        <strain evidence="1">CCAP 19/18</strain>
    </source>
</reference>